<dbReference type="EMBL" id="JAHRHJ020000010">
    <property type="protein sequence ID" value="KAH9296867.1"/>
    <property type="molecule type" value="Genomic_DNA"/>
</dbReference>
<dbReference type="SUPFAM" id="SSF48264">
    <property type="entry name" value="Cytochrome P450"/>
    <property type="match status" value="1"/>
</dbReference>
<proteinExistence type="inferred from homology"/>
<dbReference type="AlphaFoldDB" id="A0AA38CA65"/>
<evidence type="ECO:0000256" key="1">
    <source>
        <dbReference type="ARBA" id="ARBA00005122"/>
    </source>
</evidence>
<dbReference type="Proteomes" id="UP000824469">
    <property type="component" value="Unassembled WGS sequence"/>
</dbReference>
<evidence type="ECO:0000313" key="10">
    <source>
        <dbReference type="EMBL" id="KAH9296867.1"/>
    </source>
</evidence>
<dbReference type="GO" id="GO:0004497">
    <property type="term" value="F:monooxygenase activity"/>
    <property type="evidence" value="ECO:0007669"/>
    <property type="project" value="UniProtKB-KW"/>
</dbReference>
<dbReference type="Gene3D" id="1.10.630.10">
    <property type="entry name" value="Cytochrome P450"/>
    <property type="match status" value="1"/>
</dbReference>
<keyword evidence="9" id="KW-1133">Transmembrane helix</keyword>
<dbReference type="InterPro" id="IPR002401">
    <property type="entry name" value="Cyt_P450_E_grp-I"/>
</dbReference>
<feature type="non-terminal residue" evidence="10">
    <location>
        <position position="485"/>
    </location>
</feature>
<comment type="caution">
    <text evidence="10">The sequence shown here is derived from an EMBL/GenBank/DDBJ whole genome shotgun (WGS) entry which is preliminary data.</text>
</comment>
<keyword evidence="6" id="KW-0408">Iron</keyword>
<dbReference type="PANTHER" id="PTHR24286:SF384">
    <property type="entry name" value="P450, PUTATIVE (EUROFUNG)-RELATED"/>
    <property type="match status" value="1"/>
</dbReference>
<evidence type="ECO:0000256" key="3">
    <source>
        <dbReference type="ARBA" id="ARBA00022617"/>
    </source>
</evidence>
<protein>
    <submittedName>
        <fullName evidence="10">Uncharacterized protein</fullName>
    </submittedName>
</protein>
<evidence type="ECO:0000256" key="2">
    <source>
        <dbReference type="ARBA" id="ARBA00010617"/>
    </source>
</evidence>
<accession>A0AA38CA65</accession>
<evidence type="ECO:0000256" key="9">
    <source>
        <dbReference type="SAM" id="Phobius"/>
    </source>
</evidence>
<keyword evidence="9" id="KW-0472">Membrane</keyword>
<comment type="pathway">
    <text evidence="1">Alkaloid biosynthesis; taxol biosynthesis.</text>
</comment>
<keyword evidence="9" id="KW-0812">Transmembrane</keyword>
<reference evidence="10 11" key="1">
    <citation type="journal article" date="2021" name="Nat. Plants">
        <title>The Taxus genome provides insights into paclitaxel biosynthesis.</title>
        <authorList>
            <person name="Xiong X."/>
            <person name="Gou J."/>
            <person name="Liao Q."/>
            <person name="Li Y."/>
            <person name="Zhou Q."/>
            <person name="Bi G."/>
            <person name="Li C."/>
            <person name="Du R."/>
            <person name="Wang X."/>
            <person name="Sun T."/>
            <person name="Guo L."/>
            <person name="Liang H."/>
            <person name="Lu P."/>
            <person name="Wu Y."/>
            <person name="Zhang Z."/>
            <person name="Ro D.K."/>
            <person name="Shang Y."/>
            <person name="Huang S."/>
            <person name="Yan J."/>
        </authorList>
    </citation>
    <scope>NUCLEOTIDE SEQUENCE [LARGE SCALE GENOMIC DNA]</scope>
    <source>
        <strain evidence="10">Ta-2019</strain>
    </source>
</reference>
<evidence type="ECO:0000256" key="4">
    <source>
        <dbReference type="ARBA" id="ARBA00022723"/>
    </source>
</evidence>
<comment type="similarity">
    <text evidence="2">Belongs to the cytochrome P450 family.</text>
</comment>
<keyword evidence="11" id="KW-1185">Reference proteome</keyword>
<organism evidence="10 11">
    <name type="scientific">Taxus chinensis</name>
    <name type="common">Chinese yew</name>
    <name type="synonym">Taxus wallichiana var. chinensis</name>
    <dbReference type="NCBI Taxonomy" id="29808"/>
    <lineage>
        <taxon>Eukaryota</taxon>
        <taxon>Viridiplantae</taxon>
        <taxon>Streptophyta</taxon>
        <taxon>Embryophyta</taxon>
        <taxon>Tracheophyta</taxon>
        <taxon>Spermatophyta</taxon>
        <taxon>Pinopsida</taxon>
        <taxon>Pinidae</taxon>
        <taxon>Conifers II</taxon>
        <taxon>Cupressales</taxon>
        <taxon>Taxaceae</taxon>
        <taxon>Taxus</taxon>
    </lineage>
</organism>
<dbReference type="PRINTS" id="PR00463">
    <property type="entry name" value="EP450I"/>
</dbReference>
<dbReference type="GO" id="GO:0016705">
    <property type="term" value="F:oxidoreductase activity, acting on paired donors, with incorporation or reduction of molecular oxygen"/>
    <property type="evidence" value="ECO:0007669"/>
    <property type="project" value="InterPro"/>
</dbReference>
<evidence type="ECO:0000313" key="11">
    <source>
        <dbReference type="Proteomes" id="UP000824469"/>
    </source>
</evidence>
<dbReference type="InterPro" id="IPR001128">
    <property type="entry name" value="Cyt_P450"/>
</dbReference>
<dbReference type="GO" id="GO:0042617">
    <property type="term" value="P:paclitaxel biosynthetic process"/>
    <property type="evidence" value="ECO:0007669"/>
    <property type="project" value="UniProtKB-KW"/>
</dbReference>
<dbReference type="FunFam" id="1.10.630.10:FF:000022">
    <property type="entry name" value="Taxadiene 5-alpha hydroxylase"/>
    <property type="match status" value="1"/>
</dbReference>
<keyword evidence="7" id="KW-0503">Monooxygenase</keyword>
<evidence type="ECO:0000256" key="7">
    <source>
        <dbReference type="ARBA" id="ARBA00023033"/>
    </source>
</evidence>
<evidence type="ECO:0000256" key="8">
    <source>
        <dbReference type="ARBA" id="ARBA00023059"/>
    </source>
</evidence>
<dbReference type="GO" id="GO:0016125">
    <property type="term" value="P:sterol metabolic process"/>
    <property type="evidence" value="ECO:0007669"/>
    <property type="project" value="TreeGrafter"/>
</dbReference>
<dbReference type="GO" id="GO:0005506">
    <property type="term" value="F:iron ion binding"/>
    <property type="evidence" value="ECO:0007669"/>
    <property type="project" value="InterPro"/>
</dbReference>
<dbReference type="CDD" id="cd11043">
    <property type="entry name" value="CYP90-like"/>
    <property type="match status" value="1"/>
</dbReference>
<keyword evidence="8" id="KW-0876">Taxol biosynthesis</keyword>
<keyword evidence="5" id="KW-0560">Oxidoreductase</keyword>
<gene>
    <name evidence="10" type="ORF">KI387_028549</name>
</gene>
<name>A0AA38CA65_TAXCH</name>
<evidence type="ECO:0000256" key="6">
    <source>
        <dbReference type="ARBA" id="ARBA00023004"/>
    </source>
</evidence>
<dbReference type="GO" id="GO:0020037">
    <property type="term" value="F:heme binding"/>
    <property type="evidence" value="ECO:0007669"/>
    <property type="project" value="InterPro"/>
</dbReference>
<dbReference type="PANTHER" id="PTHR24286">
    <property type="entry name" value="CYTOCHROME P450 26"/>
    <property type="match status" value="1"/>
</dbReference>
<sequence>MELVYSPTTPNCNYFIPVIYHRSSCYPPQKLSSPLCKLSLCPVALFSAQQLLSETKMDALKQLEVSPSILFVTLAVMAGIILFFRSKRHSSVKLPPGNLGFPLVGETLQFVRSLGSSTPQQFIEERMSKFGDVFKTSIIGHPTVVLCGPAGNRLVLSNENKLVQMSWPSSMMKLIGEDCLGGKTGEQHRIVRAALTRFLGPQALQNHFAKMSSGIQRHINEKWRGKDEVTVLPLVKDLVFSVASRLFFGITEEHLQEQLHNLLEVILVGSFSVPLNIPGFSYYKAIQARATLADIMTSLIEKRRNELRAGTASENQDLLSVLLTFTDERGNSLADKEILDNFSMLLHGSYDSTNSPLTMLIKVLASHPESYEKVAQEQFGILSTKMEGDEIAWKDLKEMKYSWQVVQETLRMFPPIFGTFRKAITDIHYNGYTIPKGWKLLWTTYSTHTKEEYFKDADQFKPSRFEEEGKHVTPYTYLPFGGGMR</sequence>
<keyword evidence="4" id="KW-0479">Metal-binding</keyword>
<feature type="transmembrane region" description="Helical" evidence="9">
    <location>
        <begin position="65"/>
        <end position="84"/>
    </location>
</feature>
<dbReference type="InterPro" id="IPR036396">
    <property type="entry name" value="Cyt_P450_sf"/>
</dbReference>
<evidence type="ECO:0000256" key="5">
    <source>
        <dbReference type="ARBA" id="ARBA00023002"/>
    </source>
</evidence>
<keyword evidence="3" id="KW-0349">Heme</keyword>
<dbReference type="Pfam" id="PF00067">
    <property type="entry name" value="p450"/>
    <property type="match status" value="1"/>
</dbReference>